<dbReference type="InterPro" id="IPR008257">
    <property type="entry name" value="Pept_M19"/>
</dbReference>
<dbReference type="RefSeq" id="WP_189377340.1">
    <property type="nucleotide sequence ID" value="NZ_BNAH01000004.1"/>
</dbReference>
<dbReference type="SUPFAM" id="SSF51556">
    <property type="entry name" value="Metallo-dependent hydrolases"/>
    <property type="match status" value="1"/>
</dbReference>
<dbReference type="PANTHER" id="PTHR10443:SF12">
    <property type="entry name" value="DIPEPTIDASE"/>
    <property type="match status" value="1"/>
</dbReference>
<dbReference type="EMBL" id="BNAH01000004">
    <property type="protein sequence ID" value="GHE84833.1"/>
    <property type="molecule type" value="Genomic_DNA"/>
</dbReference>
<sequence length="446" mass="49770">MKFKLSIIALSLAFVLGCDNTNIQTPKTQTVSETESTAQLIERAKAIHKRVIVLDTHNDFSNANFVEDKNYTMRLKSQVNLPKMVEGGLDVSWLIVYTGQGELTEEGYANAYANAMKKFDSIHRLTQEIAPDQIELALTSDDVRRILKSGKKVAMIGVENGYPLGTDVSRVKEFYDLGARYMSLAHNGHSQLSDSNTGDKDQKWLHNGLSDLGREVLQEMNKWGIMVDISHPSKVANMEMMKLSKAPVIASHSSSRVMNDHSRNLDDEELLMLKKNGGVVQTVAFQSYLNTDKHNIFQEKAKSIYQQTADELGLALFNRKAYSALDETGKEKMINDWGLIKEKSQPLINTLSETVQPVDVADLVDHIDYMVKLIGIEHVGISSDFDGGGGVFGWNDASETQNVTIELVKRGYSESDIEKLWGGNLLRVLDDVQRIAQEIQNANSNL</sequence>
<name>A0ABQ3IHL5_9GAMM</name>
<comment type="caution">
    <text evidence="1">The sequence shown here is derived from an EMBL/GenBank/DDBJ whole genome shotgun (WGS) entry which is preliminary data.</text>
</comment>
<evidence type="ECO:0000313" key="1">
    <source>
        <dbReference type="EMBL" id="GHE84833.1"/>
    </source>
</evidence>
<dbReference type="Proteomes" id="UP000626370">
    <property type="component" value="Unassembled WGS sequence"/>
</dbReference>
<dbReference type="Gene3D" id="3.20.20.140">
    <property type="entry name" value="Metal-dependent hydrolases"/>
    <property type="match status" value="1"/>
</dbReference>
<proteinExistence type="predicted"/>
<reference evidence="2" key="1">
    <citation type="journal article" date="2019" name="Int. J. Syst. Evol. Microbiol.">
        <title>The Global Catalogue of Microorganisms (GCM) 10K type strain sequencing project: providing services to taxonomists for standard genome sequencing and annotation.</title>
        <authorList>
            <consortium name="The Broad Institute Genomics Platform"/>
            <consortium name="The Broad Institute Genome Sequencing Center for Infectious Disease"/>
            <person name="Wu L."/>
            <person name="Ma J."/>
        </authorList>
    </citation>
    <scope>NUCLEOTIDE SEQUENCE [LARGE SCALE GENOMIC DNA]</scope>
    <source>
        <strain evidence="2">CGMCC 1.15922</strain>
    </source>
</reference>
<gene>
    <name evidence="1" type="ORF">GCM10011501_12110</name>
</gene>
<dbReference type="PROSITE" id="PS51257">
    <property type="entry name" value="PROKAR_LIPOPROTEIN"/>
    <property type="match status" value="1"/>
</dbReference>
<dbReference type="PANTHER" id="PTHR10443">
    <property type="entry name" value="MICROSOMAL DIPEPTIDASE"/>
    <property type="match status" value="1"/>
</dbReference>
<accession>A0ABQ3IHL5</accession>
<protein>
    <submittedName>
        <fullName evidence="1">Dipeptidase</fullName>
    </submittedName>
</protein>
<organism evidence="1 2">
    <name type="scientific">Thalassotalea profundi</name>
    <dbReference type="NCBI Taxonomy" id="2036687"/>
    <lineage>
        <taxon>Bacteria</taxon>
        <taxon>Pseudomonadati</taxon>
        <taxon>Pseudomonadota</taxon>
        <taxon>Gammaproteobacteria</taxon>
        <taxon>Alteromonadales</taxon>
        <taxon>Colwelliaceae</taxon>
        <taxon>Thalassotalea</taxon>
    </lineage>
</organism>
<dbReference type="Pfam" id="PF01244">
    <property type="entry name" value="Peptidase_M19"/>
    <property type="match status" value="1"/>
</dbReference>
<evidence type="ECO:0000313" key="2">
    <source>
        <dbReference type="Proteomes" id="UP000626370"/>
    </source>
</evidence>
<dbReference type="Gene3D" id="1.10.287.650">
    <property type="entry name" value="L27 domain"/>
    <property type="match status" value="1"/>
</dbReference>
<dbReference type="InterPro" id="IPR032466">
    <property type="entry name" value="Metal_Hydrolase"/>
</dbReference>
<dbReference type="PROSITE" id="PS51365">
    <property type="entry name" value="RENAL_DIPEPTIDASE_2"/>
    <property type="match status" value="1"/>
</dbReference>
<keyword evidence="2" id="KW-1185">Reference proteome</keyword>